<keyword evidence="2" id="KW-1185">Reference proteome</keyword>
<name>A0ACB9S7I6_9MYRT</name>
<reference evidence="2" key="1">
    <citation type="journal article" date="2023" name="Front. Plant Sci.">
        <title>Chromosomal-level genome assembly of Melastoma candidum provides insights into trichome evolution.</title>
        <authorList>
            <person name="Zhong Y."/>
            <person name="Wu W."/>
            <person name="Sun C."/>
            <person name="Zou P."/>
            <person name="Liu Y."/>
            <person name="Dai S."/>
            <person name="Zhou R."/>
        </authorList>
    </citation>
    <scope>NUCLEOTIDE SEQUENCE [LARGE SCALE GENOMIC DNA]</scope>
</reference>
<proteinExistence type="predicted"/>
<evidence type="ECO:0000313" key="2">
    <source>
        <dbReference type="Proteomes" id="UP001057402"/>
    </source>
</evidence>
<gene>
    <name evidence="1" type="ORF">MLD38_004877</name>
</gene>
<comment type="caution">
    <text evidence="1">The sequence shown here is derived from an EMBL/GenBank/DDBJ whole genome shotgun (WGS) entry which is preliminary data.</text>
</comment>
<protein>
    <submittedName>
        <fullName evidence="1">Uncharacterized protein</fullName>
    </submittedName>
</protein>
<dbReference type="EMBL" id="CM042881">
    <property type="protein sequence ID" value="KAI4387009.1"/>
    <property type="molecule type" value="Genomic_DNA"/>
</dbReference>
<accession>A0ACB9S7I6</accession>
<organism evidence="1 2">
    <name type="scientific">Melastoma candidum</name>
    <dbReference type="NCBI Taxonomy" id="119954"/>
    <lineage>
        <taxon>Eukaryota</taxon>
        <taxon>Viridiplantae</taxon>
        <taxon>Streptophyta</taxon>
        <taxon>Embryophyta</taxon>
        <taxon>Tracheophyta</taxon>
        <taxon>Spermatophyta</taxon>
        <taxon>Magnoliopsida</taxon>
        <taxon>eudicotyledons</taxon>
        <taxon>Gunneridae</taxon>
        <taxon>Pentapetalae</taxon>
        <taxon>rosids</taxon>
        <taxon>malvids</taxon>
        <taxon>Myrtales</taxon>
        <taxon>Melastomataceae</taxon>
        <taxon>Melastomatoideae</taxon>
        <taxon>Melastomateae</taxon>
        <taxon>Melastoma</taxon>
    </lineage>
</organism>
<dbReference type="Proteomes" id="UP001057402">
    <property type="component" value="Chromosome 2"/>
</dbReference>
<evidence type="ECO:0000313" key="1">
    <source>
        <dbReference type="EMBL" id="KAI4387009.1"/>
    </source>
</evidence>
<sequence>MATFIDSFGATFNYYAAGFIKAAVDLNVSFLSEDSEPLELRCYCLCLKEEVELEARLVGQKERGKVSLGGGEKYVKKGDDGKLIALAGINQHDWKPIQ</sequence>